<dbReference type="Pfam" id="PF08388">
    <property type="entry name" value="GIIM"/>
    <property type="match status" value="1"/>
</dbReference>
<keyword evidence="3" id="KW-1185">Reference proteome</keyword>
<dbReference type="CDD" id="cd00085">
    <property type="entry name" value="HNHc"/>
    <property type="match status" value="1"/>
</dbReference>
<comment type="caution">
    <text evidence="2">The sequence shown here is derived from an EMBL/GenBank/DDBJ whole genome shotgun (WGS) entry which is preliminary data.</text>
</comment>
<dbReference type="Pfam" id="PF00078">
    <property type="entry name" value="RVT_1"/>
    <property type="match status" value="1"/>
</dbReference>
<dbReference type="InterPro" id="IPR003615">
    <property type="entry name" value="HNH_nuc"/>
</dbReference>
<gene>
    <name evidence="2" type="ORF">A6770_26475</name>
</gene>
<sequence length="352" mass="40632">MFPTEEGTPQGGVISPLLANIALHGLETAVRAAIPGSITINGKRQRNWKPEVVRYADDFVILHRDVQVINKCQQVAQEWLKQIGLEINWEKTQIVHTLESGKGYETGFDFLGFEIRQYQTDKHNSARNYQNEPLGFKTIIKPSKKAIQRHYKHLAAILDQHRSAPQYVLIQRLNSAIAGWTNYYKTVCSGKTFRKLDELIYKKLLAWAIRRHQDIGIREVVNKYWRQIGKAKWTFATREGLYLGWHSATPKIRHLIVKGSKSLFDGNWQYWTTRLRKHPEINPKVAKLLKLQKGVCVHCGLLLKSGDLIEVHHQDGCRSNNHLNNLMALHRHCHDQIHGQKVDKQKPKISTN</sequence>
<dbReference type="CDD" id="cd01651">
    <property type="entry name" value="RT_G2_intron"/>
    <property type="match status" value="1"/>
</dbReference>
<dbReference type="InterPro" id="IPR043502">
    <property type="entry name" value="DNA/RNA_pol_sf"/>
</dbReference>
<dbReference type="InterPro" id="IPR013597">
    <property type="entry name" value="Mat_intron_G2"/>
</dbReference>
<reference evidence="2" key="1">
    <citation type="submission" date="2016-04" db="EMBL/GenBank/DDBJ databases">
        <authorList>
            <person name="Tabuchi Yagui T.R."/>
        </authorList>
    </citation>
    <scope>NUCLEOTIDE SEQUENCE [LARGE SCALE GENOMIC DNA]</scope>
    <source>
        <strain evidence="2">NIES-26</strain>
    </source>
</reference>
<dbReference type="EMBL" id="LXQD01000309">
    <property type="protein sequence ID" value="RCJ26165.1"/>
    <property type="molecule type" value="Genomic_DNA"/>
</dbReference>
<feature type="domain" description="Reverse transcriptase" evidence="1">
    <location>
        <begin position="1"/>
        <end position="115"/>
    </location>
</feature>
<dbReference type="PROSITE" id="PS50878">
    <property type="entry name" value="RT_POL"/>
    <property type="match status" value="1"/>
</dbReference>
<dbReference type="SUPFAM" id="SSF56672">
    <property type="entry name" value="DNA/RNA polymerases"/>
    <property type="match status" value="1"/>
</dbReference>
<evidence type="ECO:0000313" key="3">
    <source>
        <dbReference type="Proteomes" id="UP000252107"/>
    </source>
</evidence>
<organism evidence="2 3">
    <name type="scientific">Nostoc minutum NIES-26</name>
    <dbReference type="NCBI Taxonomy" id="1844469"/>
    <lineage>
        <taxon>Bacteria</taxon>
        <taxon>Bacillati</taxon>
        <taxon>Cyanobacteriota</taxon>
        <taxon>Cyanophyceae</taxon>
        <taxon>Nostocales</taxon>
        <taxon>Nostocaceae</taxon>
        <taxon>Nostoc</taxon>
    </lineage>
</organism>
<dbReference type="PANTHER" id="PTHR34047">
    <property type="entry name" value="NUCLEAR INTRON MATURASE 1, MITOCHONDRIAL-RELATED"/>
    <property type="match status" value="1"/>
</dbReference>
<protein>
    <recommendedName>
        <fullName evidence="1">Reverse transcriptase domain-containing protein</fullName>
    </recommendedName>
</protein>
<accession>A0A367QPZ6</accession>
<evidence type="ECO:0000313" key="2">
    <source>
        <dbReference type="EMBL" id="RCJ26165.1"/>
    </source>
</evidence>
<evidence type="ECO:0000259" key="1">
    <source>
        <dbReference type="PROSITE" id="PS50878"/>
    </source>
</evidence>
<proteinExistence type="predicted"/>
<dbReference type="InterPro" id="IPR051083">
    <property type="entry name" value="GrpII_Intron_Splice-Mob/Def"/>
</dbReference>
<dbReference type="PANTHER" id="PTHR34047:SF10">
    <property type="entry name" value="GROUP II INTRON-ASSOCIATED OPEN READING FRAME"/>
    <property type="match status" value="1"/>
</dbReference>
<name>A0A367QPZ6_9NOSO</name>
<dbReference type="SMART" id="SM00507">
    <property type="entry name" value="HNHc"/>
    <property type="match status" value="1"/>
</dbReference>
<dbReference type="Proteomes" id="UP000252107">
    <property type="component" value="Unassembled WGS sequence"/>
</dbReference>
<dbReference type="AlphaFoldDB" id="A0A367QPZ6"/>
<dbReference type="InterPro" id="IPR000477">
    <property type="entry name" value="RT_dom"/>
</dbReference>